<keyword evidence="1" id="KW-0472">Membrane</keyword>
<feature type="transmembrane region" description="Helical" evidence="1">
    <location>
        <begin position="120"/>
        <end position="148"/>
    </location>
</feature>
<dbReference type="HAMAP" id="MF_02088">
    <property type="entry name" value="Q_prec_transport"/>
    <property type="match status" value="1"/>
</dbReference>
<keyword evidence="1" id="KW-1003">Cell membrane</keyword>
<comment type="function">
    <text evidence="1">Involved in the import of queuosine (Q) precursors, required for Q precursor salvage.</text>
</comment>
<gene>
    <name evidence="2" type="ORF">GCM10010862_13970</name>
</gene>
<reference evidence="3" key="1">
    <citation type="journal article" date="2019" name="Int. J. Syst. Evol. Microbiol.">
        <title>The Global Catalogue of Microorganisms (GCM) 10K type strain sequencing project: providing services to taxonomists for standard genome sequencing and annotation.</title>
        <authorList>
            <consortium name="The Broad Institute Genomics Platform"/>
            <consortium name="The Broad Institute Genome Sequencing Center for Infectious Disease"/>
            <person name="Wu L."/>
            <person name="Ma J."/>
        </authorList>
    </citation>
    <scope>NUCLEOTIDE SEQUENCE [LARGE SCALE GENOMIC DNA]</scope>
    <source>
        <strain evidence="3">NBRC 112416</strain>
    </source>
</reference>
<comment type="subcellular location">
    <subcellularLocation>
        <location evidence="1">Cell inner membrane</location>
        <topology evidence="1">Multi-pass membrane protein</topology>
    </subcellularLocation>
</comment>
<keyword evidence="1" id="KW-1133">Transmembrane helix</keyword>
<dbReference type="InterPro" id="IPR003744">
    <property type="entry name" value="YhhQ"/>
</dbReference>
<evidence type="ECO:0000313" key="2">
    <source>
        <dbReference type="EMBL" id="GLQ54138.1"/>
    </source>
</evidence>
<name>A0ABQ5W2S1_9HYPH</name>
<sequence length="212" mass="22429">MLSRFLVAVAAMVAVVVASNYLVQFPVAAQLGPINLADILTWGAFTYPVAFLVTDLTNRHFGPVIARRVVYVGFAIAIVWSVAVASPRIAIASGTAFLLAQTLDVVIFDRLRASPHWWRAPLASSLLGSVIDTVLFFGVAFSASFAVLDTGLGRSDGSLAFPVPFLGVGGEVPLWVSLAAGDFIVKMLVALALLAPYRVLRSLIADRSAALA</sequence>
<protein>
    <recommendedName>
        <fullName evidence="1">Probable queuosine precursor transporter</fullName>
        <shortName evidence="1">Q precursor transporter</shortName>
    </recommendedName>
</protein>
<dbReference type="PANTHER" id="PTHR34300">
    <property type="entry name" value="QUEUOSINE PRECURSOR TRANSPORTER-RELATED"/>
    <property type="match status" value="1"/>
</dbReference>
<evidence type="ECO:0000256" key="1">
    <source>
        <dbReference type="HAMAP-Rule" id="MF_02088"/>
    </source>
</evidence>
<keyword evidence="1" id="KW-0813">Transport</keyword>
<keyword evidence="1" id="KW-0812">Transmembrane</keyword>
<dbReference type="PANTHER" id="PTHR34300:SF1">
    <property type="entry name" value="QUEUOSINE PRECURSOR TRANSPORTER"/>
    <property type="match status" value="1"/>
</dbReference>
<feature type="transmembrane region" description="Helical" evidence="1">
    <location>
        <begin position="89"/>
        <end position="108"/>
    </location>
</feature>
<feature type="transmembrane region" description="Helical" evidence="1">
    <location>
        <begin position="65"/>
        <end position="83"/>
    </location>
</feature>
<evidence type="ECO:0000313" key="3">
    <source>
        <dbReference type="Proteomes" id="UP001156691"/>
    </source>
</evidence>
<dbReference type="RefSeq" id="WP_284339572.1">
    <property type="nucleotide sequence ID" value="NZ_BSNS01000007.1"/>
</dbReference>
<keyword evidence="1" id="KW-0997">Cell inner membrane</keyword>
<dbReference type="NCBIfam" id="TIGR00697">
    <property type="entry name" value="queuosine precursor transporter"/>
    <property type="match status" value="1"/>
</dbReference>
<keyword evidence="3" id="KW-1185">Reference proteome</keyword>
<organism evidence="2 3">
    <name type="scientific">Devosia nitrariae</name>
    <dbReference type="NCBI Taxonomy" id="2071872"/>
    <lineage>
        <taxon>Bacteria</taxon>
        <taxon>Pseudomonadati</taxon>
        <taxon>Pseudomonadota</taxon>
        <taxon>Alphaproteobacteria</taxon>
        <taxon>Hyphomicrobiales</taxon>
        <taxon>Devosiaceae</taxon>
        <taxon>Devosia</taxon>
    </lineage>
</organism>
<proteinExistence type="inferred from homology"/>
<feature type="transmembrane region" description="Helical" evidence="1">
    <location>
        <begin position="34"/>
        <end position="53"/>
    </location>
</feature>
<accession>A0ABQ5W2S1</accession>
<comment type="similarity">
    <text evidence="1">Belongs to the vitamin uptake transporter (VUT/ECF) (TC 2.A.88) family. Q precursor transporter subfamily.</text>
</comment>
<comment type="caution">
    <text evidence="2">The sequence shown here is derived from an EMBL/GenBank/DDBJ whole genome shotgun (WGS) entry which is preliminary data.</text>
</comment>
<dbReference type="EMBL" id="BSNS01000007">
    <property type="protein sequence ID" value="GLQ54138.1"/>
    <property type="molecule type" value="Genomic_DNA"/>
</dbReference>
<dbReference type="Pfam" id="PF02592">
    <property type="entry name" value="Vut_1"/>
    <property type="match status" value="2"/>
</dbReference>
<dbReference type="Proteomes" id="UP001156691">
    <property type="component" value="Unassembled WGS sequence"/>
</dbReference>
<feature type="transmembrane region" description="Helical" evidence="1">
    <location>
        <begin position="174"/>
        <end position="197"/>
    </location>
</feature>